<proteinExistence type="predicted"/>
<protein>
    <submittedName>
        <fullName evidence="3">Uncharacterized protein</fullName>
    </submittedName>
</protein>
<feature type="compositionally biased region" description="Basic residues" evidence="1">
    <location>
        <begin position="711"/>
        <end position="720"/>
    </location>
</feature>
<feature type="compositionally biased region" description="Low complexity" evidence="1">
    <location>
        <begin position="477"/>
        <end position="496"/>
    </location>
</feature>
<evidence type="ECO:0000313" key="2">
    <source>
        <dbReference type="Proteomes" id="UP000887540"/>
    </source>
</evidence>
<sequence length="720" mass="76970">MGGNSPKINQSVDFDYNGPPVPVTNGTVLQLVSQFGIQNAWHAFLKLRGLNLPKEEAEKVFPIKRFRDKIRRLKATNETLKERSDDCSTFHAREFNAVLNTAALSGISGQQNANGENAEASKNDSPSEGSGTATTSPSSSTSNSVANTVAQIIASIHEKANEKANNAAAANSSAAPTTSTTDTTPSVTAPSTEAAPTSTDAAPAPVSTEPSSTTPSATTANTTSVPTTSSVAEATATTTTKAPAPPPATPKKHTKKEANATTSAISSAHIDDVVSSVIERVRNIPPEIPLTPPEMSSPGHTGRQTKKMFQNLPKQPKSKAGALPAPPPPQPTYPPNPLASPGLLQVQQLPPHHPQQIPSVPQTALPARPLYGMPQDPGLVNTLGPQQMQQPLYAVMQLPPNTRFPMQIQNMPRMQSGGGETVIISNFNEIFRNGGQLSIIPTTTVEAPQQQVTPAAPPKPSPRTTKAGKATPAKLDPTTAPPTTSTSDEKLPTTPKKAGRKPKAPPQKPNKSEPEKPEVPQEKPEEKPEKKAPKETEKKEKPKKVVEKVEKEESKNGETVEKLEKQIQAEQSKNGVLKKKNNKLTDDLKKANDLLTCAKIDLACQKAETDKIQSEVELLRSENDQLKLKLGIAVSKSKSAPKPSPIIPTSKKSTTTPVVKKEVSPPPEPARATRSGRRPTIVESPPDRPVAKPAVKRQAKSPTPDDALTRKSIRLRSRYY</sequence>
<dbReference type="WBParaSite" id="ACRNAN_scaffold3714.g7988.t1">
    <property type="protein sequence ID" value="ACRNAN_scaffold3714.g7988.t1"/>
    <property type="gene ID" value="ACRNAN_scaffold3714.g7988"/>
</dbReference>
<feature type="region of interest" description="Disordered" evidence="1">
    <location>
        <begin position="285"/>
        <end position="344"/>
    </location>
</feature>
<feature type="region of interest" description="Disordered" evidence="1">
    <location>
        <begin position="632"/>
        <end position="720"/>
    </location>
</feature>
<feature type="compositionally biased region" description="Pro residues" evidence="1">
    <location>
        <begin position="324"/>
        <end position="338"/>
    </location>
</feature>
<feature type="region of interest" description="Disordered" evidence="1">
    <location>
        <begin position="163"/>
        <end position="267"/>
    </location>
</feature>
<evidence type="ECO:0000313" key="3">
    <source>
        <dbReference type="WBParaSite" id="ACRNAN_scaffold3714.g7988.t1"/>
    </source>
</evidence>
<evidence type="ECO:0000256" key="1">
    <source>
        <dbReference type="SAM" id="MobiDB-lite"/>
    </source>
</evidence>
<feature type="compositionally biased region" description="Low complexity" evidence="1">
    <location>
        <begin position="633"/>
        <end position="658"/>
    </location>
</feature>
<reference evidence="3" key="1">
    <citation type="submission" date="2022-11" db="UniProtKB">
        <authorList>
            <consortium name="WormBaseParasite"/>
        </authorList>
    </citation>
    <scope>IDENTIFICATION</scope>
</reference>
<feature type="compositionally biased region" description="Low complexity" evidence="1">
    <location>
        <begin position="126"/>
        <end position="144"/>
    </location>
</feature>
<feature type="region of interest" description="Disordered" evidence="1">
    <location>
        <begin position="108"/>
        <end position="144"/>
    </location>
</feature>
<name>A0A914DTK2_9BILA</name>
<keyword evidence="2" id="KW-1185">Reference proteome</keyword>
<dbReference type="AlphaFoldDB" id="A0A914DTK2"/>
<accession>A0A914DTK2</accession>
<feature type="compositionally biased region" description="Basic and acidic residues" evidence="1">
    <location>
        <begin position="510"/>
        <end position="563"/>
    </location>
</feature>
<feature type="region of interest" description="Disordered" evidence="1">
    <location>
        <begin position="447"/>
        <end position="563"/>
    </location>
</feature>
<dbReference type="Proteomes" id="UP000887540">
    <property type="component" value="Unplaced"/>
</dbReference>
<organism evidence="2 3">
    <name type="scientific">Acrobeloides nanus</name>
    <dbReference type="NCBI Taxonomy" id="290746"/>
    <lineage>
        <taxon>Eukaryota</taxon>
        <taxon>Metazoa</taxon>
        <taxon>Ecdysozoa</taxon>
        <taxon>Nematoda</taxon>
        <taxon>Chromadorea</taxon>
        <taxon>Rhabditida</taxon>
        <taxon>Tylenchina</taxon>
        <taxon>Cephalobomorpha</taxon>
        <taxon>Cephaloboidea</taxon>
        <taxon>Cephalobidae</taxon>
        <taxon>Acrobeloides</taxon>
    </lineage>
</organism>
<feature type="compositionally biased region" description="Low complexity" evidence="1">
    <location>
        <begin position="164"/>
        <end position="242"/>
    </location>
</feature>